<reference evidence="1" key="1">
    <citation type="journal article" date="2021" name="PeerJ">
        <title>Extensive microbial diversity within the chicken gut microbiome revealed by metagenomics and culture.</title>
        <authorList>
            <person name="Gilroy R."/>
            <person name="Ravi A."/>
            <person name="Getino M."/>
            <person name="Pursley I."/>
            <person name="Horton D.L."/>
            <person name="Alikhan N.F."/>
            <person name="Baker D."/>
            <person name="Gharbi K."/>
            <person name="Hall N."/>
            <person name="Watson M."/>
            <person name="Adriaenssens E.M."/>
            <person name="Foster-Nyarko E."/>
            <person name="Jarju S."/>
            <person name="Secka A."/>
            <person name="Antonio M."/>
            <person name="Oren A."/>
            <person name="Chaudhuri R.R."/>
            <person name="La Ragione R."/>
            <person name="Hildebrand F."/>
            <person name="Pallen M.J."/>
        </authorList>
    </citation>
    <scope>NUCLEOTIDE SEQUENCE</scope>
    <source>
        <strain evidence="1">ChiBcec1-1630</strain>
    </source>
</reference>
<evidence type="ECO:0000313" key="1">
    <source>
        <dbReference type="EMBL" id="HJC88538.1"/>
    </source>
</evidence>
<dbReference type="EMBL" id="DWVS01000282">
    <property type="protein sequence ID" value="HJC88538.1"/>
    <property type="molecule type" value="Genomic_DNA"/>
</dbReference>
<protein>
    <submittedName>
        <fullName evidence="1">Uncharacterized protein</fullName>
    </submittedName>
</protein>
<dbReference type="Pfam" id="PF20374">
    <property type="entry name" value="DUF6669"/>
    <property type="match status" value="1"/>
</dbReference>
<gene>
    <name evidence="1" type="ORF">H9926_11050</name>
</gene>
<accession>A0A9D2QLZ6</accession>
<proteinExistence type="predicted"/>
<dbReference type="Proteomes" id="UP000823922">
    <property type="component" value="Unassembled WGS sequence"/>
</dbReference>
<dbReference type="InterPro" id="IPR046610">
    <property type="entry name" value="DUF6669"/>
</dbReference>
<evidence type="ECO:0000313" key="2">
    <source>
        <dbReference type="Proteomes" id="UP000823922"/>
    </source>
</evidence>
<organism evidence="1 2">
    <name type="scientific">Candidatus Eisenbergiella intestinigallinarum</name>
    <dbReference type="NCBI Taxonomy" id="2838549"/>
    <lineage>
        <taxon>Bacteria</taxon>
        <taxon>Bacillati</taxon>
        <taxon>Bacillota</taxon>
        <taxon>Clostridia</taxon>
        <taxon>Lachnospirales</taxon>
        <taxon>Lachnospiraceae</taxon>
        <taxon>Eisenbergiella</taxon>
    </lineage>
</organism>
<comment type="caution">
    <text evidence="1">The sequence shown here is derived from an EMBL/GenBank/DDBJ whole genome shotgun (WGS) entry which is preliminary data.</text>
</comment>
<reference evidence="1" key="2">
    <citation type="submission" date="2021-04" db="EMBL/GenBank/DDBJ databases">
        <authorList>
            <person name="Gilroy R."/>
        </authorList>
    </citation>
    <scope>NUCLEOTIDE SEQUENCE</scope>
    <source>
        <strain evidence="1">ChiBcec1-1630</strain>
    </source>
</reference>
<name>A0A9D2QLZ6_9FIRM</name>
<sequence>MNTVTIFRGTLPKNFLGNVIYQFQLPCSCTALHIRLICHLQDRKEAAFLHEKEAEAAFLDHCGRLPDAQEKERLLAQMKTEIQLAAILSGKFLGNVHRPGNIKEMHFSPDEERTCGCMDQKGPYHGLLKLAINSFGVLEEEISYELRIECIPETFEKEENKRC</sequence>
<dbReference type="AlphaFoldDB" id="A0A9D2QLZ6"/>